<evidence type="ECO:0000313" key="4">
    <source>
        <dbReference type="Proteomes" id="UP001241537"/>
    </source>
</evidence>
<evidence type="ECO:0000259" key="2">
    <source>
        <dbReference type="Pfam" id="PF13478"/>
    </source>
</evidence>
<dbReference type="Gene3D" id="3.40.50.720">
    <property type="entry name" value="NAD(P)-binding Rossmann-like Domain"/>
    <property type="match status" value="1"/>
</dbReference>
<reference evidence="3" key="1">
    <citation type="submission" date="2023-07" db="EMBL/GenBank/DDBJ databases">
        <title>Genomic Encyclopedia of Type Strains, Phase IV (KMG-IV): sequencing the most valuable type-strain genomes for metagenomic binning, comparative biology and taxonomic classification.</title>
        <authorList>
            <person name="Goeker M."/>
        </authorList>
    </citation>
    <scope>NUCLEOTIDE SEQUENCE</scope>
    <source>
        <strain evidence="3">DSM 19659</strain>
    </source>
</reference>
<evidence type="ECO:0000259" key="1">
    <source>
        <dbReference type="Pfam" id="PF02625"/>
    </source>
</evidence>
<dbReference type="InterPro" id="IPR003777">
    <property type="entry name" value="XdhC_CoxI"/>
</dbReference>
<protein>
    <submittedName>
        <fullName evidence="3">Xanthine dehydrogenase accessory factor</fullName>
    </submittedName>
</protein>
<dbReference type="Proteomes" id="UP001241537">
    <property type="component" value="Unassembled WGS sequence"/>
</dbReference>
<comment type="caution">
    <text evidence="3">The sequence shown here is derived from an EMBL/GenBank/DDBJ whole genome shotgun (WGS) entry which is preliminary data.</text>
</comment>
<dbReference type="SUPFAM" id="SSF51735">
    <property type="entry name" value="NAD(P)-binding Rossmann-fold domains"/>
    <property type="match status" value="1"/>
</dbReference>
<accession>A0AAE4AKM6</accession>
<feature type="domain" description="XdhC- CoxI" evidence="1">
    <location>
        <begin position="251"/>
        <end position="308"/>
    </location>
</feature>
<dbReference type="InterPro" id="IPR052698">
    <property type="entry name" value="MoCofactor_Util/Proc"/>
</dbReference>
<name>A0AAE4AKM6_9FIRM</name>
<gene>
    <name evidence="3" type="ORF">J2S20_001775</name>
</gene>
<dbReference type="InterPro" id="IPR027051">
    <property type="entry name" value="XdhC_Rossmann_dom"/>
</dbReference>
<sequence>MMRSNFFRQLEELNPNAENRTLTVLSGERRGLRFLYSGGKQLFPKAGEAASPVSAEEYAALPVRAALVTESGERIYTELLTQEKQLIICGGGHVSLPIIRMARMLDFRVTVLEDREEFAEHARAAGASKVRCGSYETLLEEIPGGADTFFVIVTRAHRFDLDCLRVILRKPCAYIGMMGSKRRVAMVMHTLSEEGVPRELLETVHSPIGLKIEAETPEEIAVSVIAEIIAVKNRNPQSFGYPAELLSELQREEREDCVLATIISRRGAAPRTTGTKMLIFRERTIGTIGGGCAEGWVLATAQDMLSGSGETFCSERLDLKAMAEEEESMVCGGEIEVLLECL</sequence>
<dbReference type="PANTHER" id="PTHR30388:SF6">
    <property type="entry name" value="XANTHINE DEHYDROGENASE SUBUNIT A-RELATED"/>
    <property type="match status" value="1"/>
</dbReference>
<organism evidence="3 4">
    <name type="scientific">Moryella indoligenes</name>
    <dbReference type="NCBI Taxonomy" id="371674"/>
    <lineage>
        <taxon>Bacteria</taxon>
        <taxon>Bacillati</taxon>
        <taxon>Bacillota</taxon>
        <taxon>Clostridia</taxon>
        <taxon>Lachnospirales</taxon>
        <taxon>Lachnospiraceae</taxon>
        <taxon>Moryella</taxon>
    </lineage>
</organism>
<feature type="domain" description="XdhC Rossmann" evidence="2">
    <location>
        <begin position="86"/>
        <end position="228"/>
    </location>
</feature>
<evidence type="ECO:0000313" key="3">
    <source>
        <dbReference type="EMBL" id="MDQ0153068.1"/>
    </source>
</evidence>
<keyword evidence="4" id="KW-1185">Reference proteome</keyword>
<proteinExistence type="predicted"/>
<dbReference type="InterPro" id="IPR036291">
    <property type="entry name" value="NAD(P)-bd_dom_sf"/>
</dbReference>
<dbReference type="PANTHER" id="PTHR30388">
    <property type="entry name" value="ALDEHYDE OXIDOREDUCTASE MOLYBDENUM COFACTOR ASSEMBLY PROTEIN"/>
    <property type="match status" value="1"/>
</dbReference>
<dbReference type="EMBL" id="JAUSTO010000011">
    <property type="protein sequence ID" value="MDQ0153068.1"/>
    <property type="molecule type" value="Genomic_DNA"/>
</dbReference>
<dbReference type="Pfam" id="PF13478">
    <property type="entry name" value="XdhC_C"/>
    <property type="match status" value="1"/>
</dbReference>
<dbReference type="AlphaFoldDB" id="A0AAE4AKM6"/>
<dbReference type="Pfam" id="PF02625">
    <property type="entry name" value="XdhC_CoxI"/>
    <property type="match status" value="1"/>
</dbReference>